<accession>A0ABZ2LMM3</accession>
<dbReference type="SMART" id="SM00220">
    <property type="entry name" value="S_TKc"/>
    <property type="match status" value="1"/>
</dbReference>
<dbReference type="PROSITE" id="PS00107">
    <property type="entry name" value="PROTEIN_KINASE_ATP"/>
    <property type="match status" value="1"/>
</dbReference>
<dbReference type="GO" id="GO:0004674">
    <property type="term" value="F:protein serine/threonine kinase activity"/>
    <property type="evidence" value="ECO:0007669"/>
    <property type="project" value="UniProtKB-KW"/>
</dbReference>
<feature type="domain" description="Protein kinase" evidence="6">
    <location>
        <begin position="15"/>
        <end position="151"/>
    </location>
</feature>
<keyword evidence="2 5" id="KW-0547">Nucleotide-binding</keyword>
<organism evidence="7 8">
    <name type="scientific">Pendulispora albinea</name>
    <dbReference type="NCBI Taxonomy" id="2741071"/>
    <lineage>
        <taxon>Bacteria</taxon>
        <taxon>Pseudomonadati</taxon>
        <taxon>Myxococcota</taxon>
        <taxon>Myxococcia</taxon>
        <taxon>Myxococcales</taxon>
        <taxon>Sorangiineae</taxon>
        <taxon>Pendulisporaceae</taxon>
        <taxon>Pendulispora</taxon>
    </lineage>
</organism>
<sequence length="151" mass="15895">MSASAEVGEVLAGKYRVERVLGAGGMGVVVAARHVTLGSLVALKFMIPSALDVAGAAERFIREAQAVARLRGDHIAHVTDLGTLDTGAPYIVMEFLDGADLDAVIRVRGRLPVAEAVEYMIGTCKAMVEAHGAGIIHRDLKPHNLLAPAIF</sequence>
<proteinExistence type="predicted"/>
<keyword evidence="4 5" id="KW-0067">ATP-binding</keyword>
<dbReference type="PANTHER" id="PTHR43289">
    <property type="entry name" value="MITOGEN-ACTIVATED PROTEIN KINASE KINASE KINASE 20-RELATED"/>
    <property type="match status" value="1"/>
</dbReference>
<keyword evidence="8" id="KW-1185">Reference proteome</keyword>
<evidence type="ECO:0000256" key="2">
    <source>
        <dbReference type="ARBA" id="ARBA00022741"/>
    </source>
</evidence>
<evidence type="ECO:0000256" key="1">
    <source>
        <dbReference type="ARBA" id="ARBA00022679"/>
    </source>
</evidence>
<dbReference type="Proteomes" id="UP001370348">
    <property type="component" value="Chromosome"/>
</dbReference>
<feature type="binding site" evidence="5">
    <location>
        <position position="44"/>
    </location>
    <ligand>
        <name>ATP</name>
        <dbReference type="ChEBI" id="CHEBI:30616"/>
    </ligand>
</feature>
<dbReference type="InterPro" id="IPR017441">
    <property type="entry name" value="Protein_kinase_ATP_BS"/>
</dbReference>
<evidence type="ECO:0000259" key="6">
    <source>
        <dbReference type="PROSITE" id="PS50011"/>
    </source>
</evidence>
<dbReference type="Gene3D" id="3.30.200.20">
    <property type="entry name" value="Phosphorylase Kinase, domain 1"/>
    <property type="match status" value="1"/>
</dbReference>
<dbReference type="Pfam" id="PF00069">
    <property type="entry name" value="Pkinase"/>
    <property type="match status" value="1"/>
</dbReference>
<evidence type="ECO:0000313" key="7">
    <source>
        <dbReference type="EMBL" id="WXB12159.1"/>
    </source>
</evidence>
<protein>
    <submittedName>
        <fullName evidence="7">Serine/threonine protein kinase</fullName>
    </submittedName>
</protein>
<keyword evidence="7" id="KW-0723">Serine/threonine-protein kinase</keyword>
<dbReference type="PROSITE" id="PS50011">
    <property type="entry name" value="PROTEIN_KINASE_DOM"/>
    <property type="match status" value="1"/>
</dbReference>
<dbReference type="EMBL" id="CP089984">
    <property type="protein sequence ID" value="WXB12159.1"/>
    <property type="molecule type" value="Genomic_DNA"/>
</dbReference>
<keyword evidence="3 7" id="KW-0418">Kinase</keyword>
<dbReference type="InterPro" id="IPR000719">
    <property type="entry name" value="Prot_kinase_dom"/>
</dbReference>
<keyword evidence="1" id="KW-0808">Transferase</keyword>
<dbReference type="InterPro" id="IPR011009">
    <property type="entry name" value="Kinase-like_dom_sf"/>
</dbReference>
<gene>
    <name evidence="7" type="ORF">LZC94_30435</name>
</gene>
<dbReference type="RefSeq" id="WP_394821775.1">
    <property type="nucleotide sequence ID" value="NZ_CP089984.1"/>
</dbReference>
<reference evidence="7 8" key="1">
    <citation type="submission" date="2021-12" db="EMBL/GenBank/DDBJ databases">
        <title>Discovery of the Pendulisporaceae a myxobacterial family with distinct sporulation behavior and unique specialized metabolism.</title>
        <authorList>
            <person name="Garcia R."/>
            <person name="Popoff A."/>
            <person name="Bader C.D."/>
            <person name="Loehr J."/>
            <person name="Walesch S."/>
            <person name="Walt C."/>
            <person name="Boldt J."/>
            <person name="Bunk B."/>
            <person name="Haeckl F.J.F.P.J."/>
            <person name="Gunesch A.P."/>
            <person name="Birkelbach J."/>
            <person name="Nuebel U."/>
            <person name="Pietschmann T."/>
            <person name="Bach T."/>
            <person name="Mueller R."/>
        </authorList>
    </citation>
    <scope>NUCLEOTIDE SEQUENCE [LARGE SCALE GENOMIC DNA]</scope>
    <source>
        <strain evidence="7 8">MSr11954</strain>
    </source>
</reference>
<dbReference type="Gene3D" id="1.10.510.10">
    <property type="entry name" value="Transferase(Phosphotransferase) domain 1"/>
    <property type="match status" value="1"/>
</dbReference>
<evidence type="ECO:0000256" key="4">
    <source>
        <dbReference type="ARBA" id="ARBA00022840"/>
    </source>
</evidence>
<name>A0ABZ2LMM3_9BACT</name>
<dbReference type="PANTHER" id="PTHR43289:SF6">
    <property type="entry name" value="SERINE_THREONINE-PROTEIN KINASE NEKL-3"/>
    <property type="match status" value="1"/>
</dbReference>
<dbReference type="CDD" id="cd14014">
    <property type="entry name" value="STKc_PknB_like"/>
    <property type="match status" value="1"/>
</dbReference>
<evidence type="ECO:0000313" key="8">
    <source>
        <dbReference type="Proteomes" id="UP001370348"/>
    </source>
</evidence>
<dbReference type="SUPFAM" id="SSF56112">
    <property type="entry name" value="Protein kinase-like (PK-like)"/>
    <property type="match status" value="1"/>
</dbReference>
<evidence type="ECO:0000256" key="3">
    <source>
        <dbReference type="ARBA" id="ARBA00022777"/>
    </source>
</evidence>
<evidence type="ECO:0000256" key="5">
    <source>
        <dbReference type="PROSITE-ProRule" id="PRU10141"/>
    </source>
</evidence>